<dbReference type="InterPro" id="IPR001680">
    <property type="entry name" value="WD40_rpt"/>
</dbReference>
<evidence type="ECO:0000313" key="4">
    <source>
        <dbReference type="Proteomes" id="UP000298787"/>
    </source>
</evidence>
<dbReference type="InterPro" id="IPR015943">
    <property type="entry name" value="WD40/YVTN_repeat-like_dom_sf"/>
</dbReference>
<dbReference type="PANTHER" id="PTHR12616:SF8">
    <property type="entry name" value="VACUOLAR PROTEIN SORTING-ASSOCIATED PROTEIN 8 HOMOLOG"/>
    <property type="match status" value="1"/>
</dbReference>
<keyword evidence="4" id="KW-1185">Reference proteome</keyword>
<dbReference type="InterPro" id="IPR045111">
    <property type="entry name" value="Vps41/Vps8"/>
</dbReference>
<dbReference type="Pfam" id="PF23412">
    <property type="entry name" value="zf_RING_Vps8"/>
    <property type="match status" value="1"/>
</dbReference>
<feature type="repeat" description="WD" evidence="1">
    <location>
        <begin position="144"/>
        <end position="185"/>
    </location>
</feature>
<protein>
    <submittedName>
        <fullName evidence="3">Vacuolar protein sorting-associated protein 8-like protein</fullName>
    </submittedName>
</protein>
<accession>A0A4U5VAY9</accession>
<dbReference type="GO" id="GO:0033263">
    <property type="term" value="C:CORVET complex"/>
    <property type="evidence" value="ECO:0007669"/>
    <property type="project" value="TreeGrafter"/>
</dbReference>
<dbReference type="STRING" id="240159.A0A4U5VAY9"/>
<proteinExistence type="predicted"/>
<dbReference type="GO" id="GO:0006623">
    <property type="term" value="P:protein targeting to vacuole"/>
    <property type="evidence" value="ECO:0007669"/>
    <property type="project" value="InterPro"/>
</dbReference>
<evidence type="ECO:0000259" key="2">
    <source>
        <dbReference type="Pfam" id="PF23412"/>
    </source>
</evidence>
<gene>
    <name evidence="3" type="ORF">D9C73_020146</name>
</gene>
<evidence type="ECO:0000256" key="1">
    <source>
        <dbReference type="PROSITE-ProRule" id="PRU00221"/>
    </source>
</evidence>
<dbReference type="Proteomes" id="UP000298787">
    <property type="component" value="Chromosome 17"/>
</dbReference>
<sequence>MSESPDARSLLSASSQLNLMEVDALEDEEEPFVLEDTCLLNTDNMDAHSCDTSSLASSDSGDPAHLKRKRRTVDLNATVHGSVLRHSLLKGISAQIVSAADKVDAGLPTAITVSGVIAVGTSHGLALVFDTNQALRLCLGTKATGAEFGAVSALSINHDCSRLLCGFAKGQITMWDLANGKLLRTINDAHPPGTAILHVKDPVYGKGKLAEIQGLILGMLDTFNYEQTLLETTTSLLNHDLHWSLAHLRAAVTRGLHPRQDYCNICLQQYKRRQDSAEEIIVFR</sequence>
<dbReference type="InterPro" id="IPR036322">
    <property type="entry name" value="WD40_repeat_dom_sf"/>
</dbReference>
<evidence type="ECO:0000313" key="3">
    <source>
        <dbReference type="EMBL" id="TKS85197.1"/>
    </source>
</evidence>
<dbReference type="GO" id="GO:0030897">
    <property type="term" value="C:HOPS complex"/>
    <property type="evidence" value="ECO:0007669"/>
    <property type="project" value="TreeGrafter"/>
</dbReference>
<dbReference type="Pfam" id="PF23410">
    <property type="entry name" value="Beta-prop_VPS8"/>
    <property type="match status" value="1"/>
</dbReference>
<dbReference type="AlphaFoldDB" id="A0A4U5VAY9"/>
<dbReference type="GO" id="GO:0005770">
    <property type="term" value="C:late endosome"/>
    <property type="evidence" value="ECO:0007669"/>
    <property type="project" value="TreeGrafter"/>
</dbReference>
<dbReference type="GO" id="GO:0005769">
    <property type="term" value="C:early endosome"/>
    <property type="evidence" value="ECO:0007669"/>
    <property type="project" value="TreeGrafter"/>
</dbReference>
<dbReference type="PROSITE" id="PS50082">
    <property type="entry name" value="WD_REPEATS_2"/>
    <property type="match status" value="1"/>
</dbReference>
<dbReference type="Gene3D" id="2.130.10.10">
    <property type="entry name" value="YVTN repeat-like/Quinoprotein amine dehydrogenase"/>
    <property type="match status" value="1"/>
</dbReference>
<name>A0A4U5VAY9_COLLU</name>
<dbReference type="InterPro" id="IPR056939">
    <property type="entry name" value="Znf_RING_Vps8"/>
</dbReference>
<dbReference type="SUPFAM" id="SSF50978">
    <property type="entry name" value="WD40 repeat-like"/>
    <property type="match status" value="1"/>
</dbReference>
<dbReference type="PANTHER" id="PTHR12616">
    <property type="entry name" value="VACUOLAR PROTEIN SORTING VPS41"/>
    <property type="match status" value="1"/>
</dbReference>
<dbReference type="GO" id="GO:0034058">
    <property type="term" value="P:endosomal vesicle fusion"/>
    <property type="evidence" value="ECO:0007669"/>
    <property type="project" value="TreeGrafter"/>
</dbReference>
<organism evidence="3 4">
    <name type="scientific">Collichthys lucidus</name>
    <name type="common">Big head croaker</name>
    <name type="synonym">Sciaena lucida</name>
    <dbReference type="NCBI Taxonomy" id="240159"/>
    <lineage>
        <taxon>Eukaryota</taxon>
        <taxon>Metazoa</taxon>
        <taxon>Chordata</taxon>
        <taxon>Craniata</taxon>
        <taxon>Vertebrata</taxon>
        <taxon>Euteleostomi</taxon>
        <taxon>Actinopterygii</taxon>
        <taxon>Neopterygii</taxon>
        <taxon>Teleostei</taxon>
        <taxon>Neoteleostei</taxon>
        <taxon>Acanthomorphata</taxon>
        <taxon>Eupercaria</taxon>
        <taxon>Sciaenidae</taxon>
        <taxon>Collichthys</taxon>
    </lineage>
</organism>
<dbReference type="EMBL" id="CM014094">
    <property type="protein sequence ID" value="TKS85197.1"/>
    <property type="molecule type" value="Genomic_DNA"/>
</dbReference>
<reference evidence="3 4" key="1">
    <citation type="submission" date="2019-01" db="EMBL/GenBank/DDBJ databases">
        <title>Genome Assembly of Collichthys lucidus.</title>
        <authorList>
            <person name="Cai M."/>
            <person name="Xiao S."/>
        </authorList>
    </citation>
    <scope>NUCLEOTIDE SEQUENCE [LARGE SCALE GENOMIC DNA]</scope>
    <source>
        <strain evidence="3">JT15FE1705JMU</strain>
        <tissue evidence="3">Muscle</tissue>
    </source>
</reference>
<keyword evidence="1" id="KW-0853">WD repeat</keyword>
<feature type="domain" description="Vps8 RING finger" evidence="2">
    <location>
        <begin position="263"/>
        <end position="284"/>
    </location>
</feature>